<gene>
    <name evidence="3" type="ordered locus">KQS_06530</name>
</gene>
<organism evidence="3 4">
    <name type="scientific">Flavobacterium indicum (strain DSM 17447 / CIP 109464 / GPTSA100-9)</name>
    <dbReference type="NCBI Taxonomy" id="1094466"/>
    <lineage>
        <taxon>Bacteria</taxon>
        <taxon>Pseudomonadati</taxon>
        <taxon>Bacteroidota</taxon>
        <taxon>Flavobacteriia</taxon>
        <taxon>Flavobacteriales</taxon>
        <taxon>Flavobacteriaceae</taxon>
        <taxon>Flavobacterium</taxon>
    </lineage>
</organism>
<protein>
    <recommendedName>
        <fullName evidence="5">Toxin-antitoxin system YwqK family antitoxin</fullName>
    </recommendedName>
</protein>
<reference evidence="4" key="2">
    <citation type="submission" date="2012-03" db="EMBL/GenBank/DDBJ databases">
        <title>Complete genome sequence of Flavobacterium indicum GPTSA100-9T, isolated from warm spring water.</title>
        <authorList>
            <person name="Barbier P."/>
            <person name="Houel A."/>
            <person name="Loux V."/>
            <person name="Poulain J."/>
            <person name="Bernardet J.-F."/>
            <person name="Touchon M."/>
            <person name="Duchaud E."/>
        </authorList>
    </citation>
    <scope>NUCLEOTIDE SEQUENCE [LARGE SCALE GENOMIC DNA]</scope>
    <source>
        <strain evidence="4">DSM 17447 / CIP 109464 / GPTSA100-9</strain>
    </source>
</reference>
<accession>H8XPJ2</accession>
<dbReference type="InterPro" id="IPR011652">
    <property type="entry name" value="MORN_2"/>
</dbReference>
<dbReference type="OrthoDB" id="9785122at2"/>
<dbReference type="eggNOG" id="COG2849">
    <property type="taxonomic scope" value="Bacteria"/>
</dbReference>
<dbReference type="RefSeq" id="WP_014388391.1">
    <property type="nucleotide sequence ID" value="NC_017025.1"/>
</dbReference>
<dbReference type="AlphaFoldDB" id="H8XPJ2"/>
<dbReference type="HOGENOM" id="CLU_037602_1_0_10"/>
<dbReference type="Pfam" id="PF07661">
    <property type="entry name" value="MORN_2"/>
    <property type="match status" value="2"/>
</dbReference>
<dbReference type="STRING" id="1094466.KQS_06530"/>
<dbReference type="KEGG" id="fin:KQS_06530"/>
<dbReference type="EMBL" id="HE774682">
    <property type="protein sequence ID" value="CCG53266.1"/>
    <property type="molecule type" value="Genomic_DNA"/>
</dbReference>
<feature type="chain" id="PRO_5003616538" description="Toxin-antitoxin system YwqK family antitoxin" evidence="2">
    <location>
        <begin position="19"/>
        <end position="248"/>
    </location>
</feature>
<evidence type="ECO:0000313" key="3">
    <source>
        <dbReference type="EMBL" id="CCG53266.1"/>
    </source>
</evidence>
<keyword evidence="1" id="KW-0175">Coiled coil</keyword>
<proteinExistence type="predicted"/>
<sequence>MKKFLILTLFVFSSALFAQDKINQFDEKGLRHGVWKGYHDESKRPRYEGTFEHGKEKGVFKYFDDTKAGTVIATRDFSKGDGSCYTVVFDQKGNKVSEGLVVNKVYEGEWKYYHKESKDIMTIEFYKAGKLNGTRKVYYKNKTLAEEVVYKDGLKNGICKTYNENGKLIEDLNFVNDKLEGKAVYYDGTGSKLYEGNNKGGAKVGNWKFYENGKVVKEVKAEKFSKELAKYEEKRMKALANTQKEGKK</sequence>
<evidence type="ECO:0000256" key="2">
    <source>
        <dbReference type="SAM" id="SignalP"/>
    </source>
</evidence>
<dbReference type="Gene3D" id="3.90.930.1">
    <property type="match status" value="1"/>
</dbReference>
<evidence type="ECO:0000256" key="1">
    <source>
        <dbReference type="SAM" id="Coils"/>
    </source>
</evidence>
<name>H8XPJ2_FLAIG</name>
<feature type="signal peptide" evidence="2">
    <location>
        <begin position="1"/>
        <end position="18"/>
    </location>
</feature>
<keyword evidence="4" id="KW-1185">Reference proteome</keyword>
<dbReference type="PATRIC" id="fig|1094466.5.peg.1283"/>
<reference evidence="3 4" key="1">
    <citation type="journal article" date="2012" name="J. Bacteriol.">
        <title>Complete Genome Sequence of Flavobacterium indicum GPSTA100-9T, Isolated from Warm Spring Water.</title>
        <authorList>
            <person name="Barbier P."/>
            <person name="Houel A."/>
            <person name="Loux V."/>
            <person name="Poulain J."/>
            <person name="Bernardet J.F."/>
            <person name="Touchon M."/>
            <person name="Duchaud E."/>
        </authorList>
    </citation>
    <scope>NUCLEOTIDE SEQUENCE [LARGE SCALE GENOMIC DNA]</scope>
    <source>
        <strain evidence="4">DSM 17447 / CIP 109464 / GPTSA100-9</strain>
    </source>
</reference>
<evidence type="ECO:0008006" key="5">
    <source>
        <dbReference type="Google" id="ProtNLM"/>
    </source>
</evidence>
<dbReference type="SUPFAM" id="SSF82185">
    <property type="entry name" value="Histone H3 K4-specific methyltransferase SET7/9 N-terminal domain"/>
    <property type="match status" value="2"/>
</dbReference>
<dbReference type="Proteomes" id="UP000007599">
    <property type="component" value="Chromosome I"/>
</dbReference>
<feature type="coiled-coil region" evidence="1">
    <location>
        <begin position="214"/>
        <end position="241"/>
    </location>
</feature>
<keyword evidence="2" id="KW-0732">Signal</keyword>
<evidence type="ECO:0000313" key="4">
    <source>
        <dbReference type="Proteomes" id="UP000007599"/>
    </source>
</evidence>